<proteinExistence type="predicted"/>
<organism evidence="1 2">
    <name type="scientific">Salibacterium lacus</name>
    <dbReference type="NCBI Taxonomy" id="1898109"/>
    <lineage>
        <taxon>Bacteria</taxon>
        <taxon>Bacillati</taxon>
        <taxon>Bacillota</taxon>
        <taxon>Bacilli</taxon>
        <taxon>Bacillales</taxon>
        <taxon>Bacillaceae</taxon>
    </lineage>
</organism>
<dbReference type="InterPro" id="IPR038369">
    <property type="entry name" value="SpoVAD_sf"/>
</dbReference>
<dbReference type="RefSeq" id="WP_380711659.1">
    <property type="nucleotide sequence ID" value="NZ_JBHUML010000002.1"/>
</dbReference>
<dbReference type="Pfam" id="PF07451">
    <property type="entry name" value="SpoVAD"/>
    <property type="match status" value="1"/>
</dbReference>
<sequence length="340" mass="36146">MIQGSRTWVFPGRPIIAATGVVGGPFEAKGSLARDFDQLFDDIWMAESSFENAQKKLMEEASRTAIAKAAKNPEDIQFVLAGDLINQMTATNFACRSLGIPYLGLFGACSTSMEGLALASLLIEHKEADYVLTGSASHNAAVEKQFRYPTEYGAQKPPTAQWTATAAGVAVIGRGEEGTSVSSATIGKVIDRGLTDPYNMGAAMAPAAADTIEAHFTDLNRDPSYYDYIITGDLGRIGLPIMKELLRQRGIMVTDDQCIDCGVMLYKEEQHVQAGASGSGCSASVVYGNILNRMQDGEITRVLVAATGALLSPLTSRQNESIPCIAHAAAIEQKGGKGQP</sequence>
<evidence type="ECO:0000313" key="1">
    <source>
        <dbReference type="EMBL" id="MFD2704382.1"/>
    </source>
</evidence>
<protein>
    <submittedName>
        <fullName evidence="1">Stage V sporulation protein AD</fullName>
    </submittedName>
</protein>
<comment type="caution">
    <text evidence="1">The sequence shown here is derived from an EMBL/GenBank/DDBJ whole genome shotgun (WGS) entry which is preliminary data.</text>
</comment>
<dbReference type="SUPFAM" id="SSF53901">
    <property type="entry name" value="Thiolase-like"/>
    <property type="match status" value="1"/>
</dbReference>
<dbReference type="InterPro" id="IPR010894">
    <property type="entry name" value="SpoVAD"/>
</dbReference>
<dbReference type="NCBIfam" id="NF006160">
    <property type="entry name" value="PRK08304.1"/>
    <property type="match status" value="1"/>
</dbReference>
<reference evidence="2" key="1">
    <citation type="journal article" date="2019" name="Int. J. Syst. Evol. Microbiol.">
        <title>The Global Catalogue of Microorganisms (GCM) 10K type strain sequencing project: providing services to taxonomists for standard genome sequencing and annotation.</title>
        <authorList>
            <consortium name="The Broad Institute Genomics Platform"/>
            <consortium name="The Broad Institute Genome Sequencing Center for Infectious Disease"/>
            <person name="Wu L."/>
            <person name="Ma J."/>
        </authorList>
    </citation>
    <scope>NUCLEOTIDE SEQUENCE [LARGE SCALE GENOMIC DNA]</scope>
    <source>
        <strain evidence="2">KCTC 33792</strain>
    </source>
</reference>
<evidence type="ECO:0000313" key="2">
    <source>
        <dbReference type="Proteomes" id="UP001597520"/>
    </source>
</evidence>
<dbReference type="Gene3D" id="3.40.47.40">
    <property type="entry name" value="Stage V sporulation protein AD"/>
    <property type="match status" value="1"/>
</dbReference>
<keyword evidence="2" id="KW-1185">Reference proteome</keyword>
<gene>
    <name evidence="1" type="primary">spoVAD</name>
    <name evidence="1" type="ORF">ACFSUB_02815</name>
</gene>
<dbReference type="NCBIfam" id="TIGR02845">
    <property type="entry name" value="spore_V_AD"/>
    <property type="match status" value="1"/>
</dbReference>
<dbReference type="PIRSF" id="PIRSF011570">
    <property type="entry name" value="SpoVAD"/>
    <property type="match status" value="1"/>
</dbReference>
<dbReference type="EMBL" id="JBHUML010000002">
    <property type="protein sequence ID" value="MFD2704382.1"/>
    <property type="molecule type" value="Genomic_DNA"/>
</dbReference>
<dbReference type="InterPro" id="IPR016039">
    <property type="entry name" value="Thiolase-like"/>
</dbReference>
<accession>A0ABW5SX93</accession>
<dbReference type="Proteomes" id="UP001597520">
    <property type="component" value="Unassembled WGS sequence"/>
</dbReference>
<name>A0ABW5SX93_9BACI</name>
<dbReference type="NCBIfam" id="NF009069">
    <property type="entry name" value="PRK12404.1"/>
    <property type="match status" value="1"/>
</dbReference>